<gene>
    <name evidence="5" type="ORF">BH006_14180</name>
</gene>
<evidence type="ECO:0000259" key="4">
    <source>
        <dbReference type="Pfam" id="PF26079"/>
    </source>
</evidence>
<name>A0A3F3IJP4_SALER</name>
<feature type="domain" description="Baseplate protein J-like barrel" evidence="2">
    <location>
        <begin position="91"/>
        <end position="168"/>
    </location>
</feature>
<dbReference type="Pfam" id="PF26079">
    <property type="entry name" value="Baseplate_J_C"/>
    <property type="match status" value="1"/>
</dbReference>
<comment type="similarity">
    <text evidence="1">Belongs to the Mu gp47/PBSX XkdT family.</text>
</comment>
<dbReference type="Pfam" id="PF04865">
    <property type="entry name" value="Baseplate_J"/>
    <property type="match status" value="1"/>
</dbReference>
<dbReference type="InterPro" id="IPR006949">
    <property type="entry name" value="Barrel_Baseplate_J-like"/>
</dbReference>
<comment type="caution">
    <text evidence="5">The sequence shown here is derived from an EMBL/GenBank/DDBJ whole genome shotgun (WGS) entry which is preliminary data.</text>
</comment>
<evidence type="ECO:0000313" key="5">
    <source>
        <dbReference type="EMBL" id="OEH99119.1"/>
    </source>
</evidence>
<feature type="domain" description="Baseplate J-like C-terminal" evidence="4">
    <location>
        <begin position="266"/>
        <end position="349"/>
    </location>
</feature>
<evidence type="ECO:0000259" key="2">
    <source>
        <dbReference type="Pfam" id="PF04865"/>
    </source>
</evidence>
<reference evidence="5" key="1">
    <citation type="submission" date="2016-09" db="EMBL/GenBank/DDBJ databases">
        <title>Whole Genome Sequencing of Salmonella enterica subsp. enterica serovar Nottingham.</title>
        <authorList>
            <person name="Zheng J."/>
            <person name="Wang H."/>
        </authorList>
    </citation>
    <scope>NUCLEOTIDE SEQUENCE [LARGE SCALE GENOMIC DNA]</scope>
    <source>
        <strain evidence="5">CFSAN055411</strain>
    </source>
</reference>
<protein>
    <submittedName>
        <fullName evidence="5">Phage tail protein</fullName>
    </submittedName>
</protein>
<evidence type="ECO:0000259" key="3">
    <source>
        <dbReference type="Pfam" id="PF26078"/>
    </source>
</evidence>
<feature type="domain" description="Baseplate J-like central" evidence="3">
    <location>
        <begin position="189"/>
        <end position="254"/>
    </location>
</feature>
<dbReference type="EMBL" id="MJEL01000004">
    <property type="protein sequence ID" value="OEH99119.1"/>
    <property type="molecule type" value="Genomic_DNA"/>
</dbReference>
<dbReference type="PANTHER" id="PTHR37829">
    <property type="entry name" value="PHAGE-LIKE ELEMENT PBSX PROTEIN XKDT"/>
    <property type="match status" value="1"/>
</dbReference>
<proteinExistence type="inferred from homology"/>
<dbReference type="PANTHER" id="PTHR37829:SF3">
    <property type="entry name" value="PROTEIN JAYE-RELATED"/>
    <property type="match status" value="1"/>
</dbReference>
<accession>A0A3F3IJP4</accession>
<dbReference type="Pfam" id="PF26078">
    <property type="entry name" value="Baseplate_J_M"/>
    <property type="match status" value="1"/>
</dbReference>
<sequence length="352" mass="37516">MAFITKDLATIRDDLLRDLKNQLPDADISEDSDFYARASSVASVAEGLYQHQSWIVRQIFPDTADSEYLLLHARTRGLSKRAATTAEGMALITGTSGSKLPAGSSIQSDAVSCVTLDDITLTATTGTVRVQASLSGTAGNLSAPVAAELVSAPAGINSRVTIQSLTGGTDGETDASLLERLLDLIRRPPAGGNKYDYRRWALECDGVTGAYVYPLRRGLGTVDIAITSAGSLPSESVRRATQAHIDDLRPVTARDSLVLAPTQKTVDFDVIITPDGILPDAARQEVIATIKNAVARIEPGQPLIKSQIEMLISLITGIADRKIITPADNVEAVVDKTHLEWLVCGNINVRLS</sequence>
<dbReference type="Proteomes" id="UP000852880">
    <property type="component" value="Unassembled WGS sequence"/>
</dbReference>
<dbReference type="RefSeq" id="WP_069721052.1">
    <property type="nucleotide sequence ID" value="NZ_MJEL01000004.1"/>
</dbReference>
<dbReference type="AlphaFoldDB" id="A0A3F3IJP4"/>
<evidence type="ECO:0000256" key="1">
    <source>
        <dbReference type="ARBA" id="ARBA00038087"/>
    </source>
</evidence>
<dbReference type="InterPro" id="IPR058531">
    <property type="entry name" value="Baseplate_J_M"/>
</dbReference>
<dbReference type="InterPro" id="IPR058530">
    <property type="entry name" value="Baseplate_J-like_C"/>
</dbReference>
<organism evidence="5">
    <name type="scientific">Salmonella enterica</name>
    <name type="common">Salmonella choleraesuis</name>
    <dbReference type="NCBI Taxonomy" id="28901"/>
    <lineage>
        <taxon>Bacteria</taxon>
        <taxon>Pseudomonadati</taxon>
        <taxon>Pseudomonadota</taxon>
        <taxon>Gammaproteobacteria</taxon>
        <taxon>Enterobacterales</taxon>
        <taxon>Enterobacteriaceae</taxon>
        <taxon>Salmonella</taxon>
    </lineage>
</organism>
<dbReference type="InterPro" id="IPR052399">
    <property type="entry name" value="Phage_Baseplate_Assmbl_Protein"/>
</dbReference>